<dbReference type="RefSeq" id="WP_212554422.1">
    <property type="nucleotide sequence ID" value="NZ_JAGXOE010000043.1"/>
</dbReference>
<evidence type="ECO:0008006" key="3">
    <source>
        <dbReference type="Google" id="ProtNLM"/>
    </source>
</evidence>
<dbReference type="Proteomes" id="UP000676853">
    <property type="component" value="Unassembled WGS sequence"/>
</dbReference>
<proteinExistence type="predicted"/>
<comment type="caution">
    <text evidence="1">The sequence shown here is derived from an EMBL/GenBank/DDBJ whole genome shotgun (WGS) entry which is preliminary data.</text>
</comment>
<reference evidence="1 2" key="1">
    <citation type="submission" date="2021-04" db="EMBL/GenBank/DDBJ databases">
        <title>Whole genome sequence analysis of a thiophenic sulfur metabolizing bacteria.</title>
        <authorList>
            <person name="Akhtar N."/>
            <person name="Akram J."/>
            <person name="Aslam A."/>
        </authorList>
    </citation>
    <scope>NUCLEOTIDE SEQUENCE [LARGE SCALE GENOMIC DNA]</scope>
    <source>
        <strain evidence="1 2">3OW</strain>
    </source>
</reference>
<protein>
    <recommendedName>
        <fullName evidence="3">DUF222 domain-containing protein</fullName>
    </recommendedName>
</protein>
<evidence type="ECO:0000313" key="1">
    <source>
        <dbReference type="EMBL" id="MBS4102871.1"/>
    </source>
</evidence>
<organism evidence="1 2">
    <name type="scientific">Tsukamurella paurometabola</name>
    <name type="common">Corynebacterium paurometabolum</name>
    <dbReference type="NCBI Taxonomy" id="2061"/>
    <lineage>
        <taxon>Bacteria</taxon>
        <taxon>Bacillati</taxon>
        <taxon>Actinomycetota</taxon>
        <taxon>Actinomycetes</taxon>
        <taxon>Mycobacteriales</taxon>
        <taxon>Tsukamurellaceae</taxon>
        <taxon>Tsukamurella</taxon>
    </lineage>
</organism>
<dbReference type="EMBL" id="JAGXOE010000043">
    <property type="protein sequence ID" value="MBS4102871.1"/>
    <property type="molecule type" value="Genomic_DNA"/>
</dbReference>
<gene>
    <name evidence="1" type="ORF">KFZ73_16695</name>
</gene>
<accession>A0ABS5NEZ7</accession>
<name>A0ABS5NEZ7_TSUPA</name>
<sequence length="220" mass="23371">MHEAEINNTVTRFRHTVETEVRTAGREAHLVAYAGAVAAALSRGRLTGGGAVTEMLMAQLATDRRAEVAGDQLGVIGCLSFVSWVAREWEDLVARAGEVEVPTPLTPVEEQHRHAAIATAADRPDLVGERPRTAVVTLVGVMAAARARWDLSGLDAVATASQRAVIEDVLKSDPVAEAAASELGEGWEHVAGPIMVELWDAIHERATETAELDAIQTATA</sequence>
<evidence type="ECO:0000313" key="2">
    <source>
        <dbReference type="Proteomes" id="UP000676853"/>
    </source>
</evidence>
<keyword evidence="2" id="KW-1185">Reference proteome</keyword>